<name>A0A0F4YR57_RASE3</name>
<feature type="compositionally biased region" description="Acidic residues" evidence="1">
    <location>
        <begin position="427"/>
        <end position="452"/>
    </location>
</feature>
<proteinExistence type="predicted"/>
<keyword evidence="3" id="KW-1185">Reference proteome</keyword>
<accession>A0A0F4YR57</accession>
<dbReference type="EMBL" id="LASV01000270">
    <property type="protein sequence ID" value="KKA20326.1"/>
    <property type="molecule type" value="Genomic_DNA"/>
</dbReference>
<protein>
    <recommendedName>
        <fullName evidence="4">F-box domain-containing protein</fullName>
    </recommendedName>
</protein>
<evidence type="ECO:0000256" key="1">
    <source>
        <dbReference type="SAM" id="MobiDB-lite"/>
    </source>
</evidence>
<organism evidence="2 3">
    <name type="scientific">Rasamsonia emersonii (strain ATCC 16479 / CBS 393.64 / IMI 116815)</name>
    <dbReference type="NCBI Taxonomy" id="1408163"/>
    <lineage>
        <taxon>Eukaryota</taxon>
        <taxon>Fungi</taxon>
        <taxon>Dikarya</taxon>
        <taxon>Ascomycota</taxon>
        <taxon>Pezizomycotina</taxon>
        <taxon>Eurotiomycetes</taxon>
        <taxon>Eurotiomycetidae</taxon>
        <taxon>Eurotiales</taxon>
        <taxon>Trichocomaceae</taxon>
        <taxon>Rasamsonia</taxon>
    </lineage>
</organism>
<gene>
    <name evidence="2" type="ORF">T310_5654</name>
</gene>
<evidence type="ECO:0000313" key="2">
    <source>
        <dbReference type="EMBL" id="KKA20326.1"/>
    </source>
</evidence>
<dbReference type="AlphaFoldDB" id="A0A0F4YR57"/>
<feature type="region of interest" description="Disordered" evidence="1">
    <location>
        <begin position="423"/>
        <end position="465"/>
    </location>
</feature>
<dbReference type="GeneID" id="25317994"/>
<dbReference type="OrthoDB" id="5283415at2759"/>
<evidence type="ECO:0000313" key="3">
    <source>
        <dbReference type="Proteomes" id="UP000053958"/>
    </source>
</evidence>
<reference evidence="2 3" key="1">
    <citation type="submission" date="2015-04" db="EMBL/GenBank/DDBJ databases">
        <authorList>
            <person name="Heijne W.H."/>
            <person name="Fedorova N.D."/>
            <person name="Nierman W.C."/>
            <person name="Vollebregt A.W."/>
            <person name="Zhao Z."/>
            <person name="Wu L."/>
            <person name="Kumar M."/>
            <person name="Stam H."/>
            <person name="van den Berg M.A."/>
            <person name="Pel H.J."/>
        </authorList>
    </citation>
    <scope>NUCLEOTIDE SEQUENCE [LARGE SCALE GENOMIC DNA]</scope>
    <source>
        <strain evidence="2 3">CBS 393.64</strain>
    </source>
</reference>
<comment type="caution">
    <text evidence="2">The sequence shown here is derived from an EMBL/GenBank/DDBJ whole genome shotgun (WGS) entry which is preliminary data.</text>
</comment>
<evidence type="ECO:0008006" key="4">
    <source>
        <dbReference type="Google" id="ProtNLM"/>
    </source>
</evidence>
<feature type="region of interest" description="Disordered" evidence="1">
    <location>
        <begin position="43"/>
        <end position="79"/>
    </location>
</feature>
<dbReference type="RefSeq" id="XP_013326938.1">
    <property type="nucleotide sequence ID" value="XM_013471484.1"/>
</dbReference>
<sequence length="465" mass="53930">MEVAGTAPKGNFSIPGPMFIPSTRGTYCGICGMWITQEDEDTDTVFNPIQPPQDTEEDDDEDDGNGEEEEGSSRRRFGELPNPGWTCFYRVIIKNSKKKSRKQPQYHLSGIGRYHLWDHESEARLMYEEQCNEPVFAVPWDRDGAIVNVSQLMTEKIDKEPNTSASRMICVYPATFYDDLYQDKYPHGFPIHAHCWALAERIIGENAEKDLELLVWILQQRWEDEQLLKESRLMTDWLTERIWQSNVSEFEMTRNLIAVRDPLAVQEAFDLIRRSGQVYADRVEMDALIRGMKALNTTTTTKAQEKAKKTSTLALSLPGEILSLVLDRLHHRDIRRALEATGWQIPDSYWRCRLRQGLIFELDDVGPDAHLDWQFLCLEAEQLMEESFGLMNRQRICNALEEVKQKLDFFLSIVETSPDMKNAEILFSDEEDGEEDEQGSEWEQPEFWDQEQEPEHGGDGEEWDD</sequence>
<feature type="compositionally biased region" description="Acidic residues" evidence="1">
    <location>
        <begin position="54"/>
        <end position="70"/>
    </location>
</feature>
<dbReference type="Proteomes" id="UP000053958">
    <property type="component" value="Unassembled WGS sequence"/>
</dbReference>